<organism evidence="1">
    <name type="scientific">Darwinula stevensoni</name>
    <dbReference type="NCBI Taxonomy" id="69355"/>
    <lineage>
        <taxon>Eukaryota</taxon>
        <taxon>Metazoa</taxon>
        <taxon>Ecdysozoa</taxon>
        <taxon>Arthropoda</taxon>
        <taxon>Crustacea</taxon>
        <taxon>Oligostraca</taxon>
        <taxon>Ostracoda</taxon>
        <taxon>Podocopa</taxon>
        <taxon>Podocopida</taxon>
        <taxon>Darwinulocopina</taxon>
        <taxon>Darwinuloidea</taxon>
        <taxon>Darwinulidae</taxon>
        <taxon>Darwinula</taxon>
    </lineage>
</organism>
<name>A0A7R9A849_9CRUS</name>
<dbReference type="AlphaFoldDB" id="A0A7R9A849"/>
<protein>
    <submittedName>
        <fullName evidence="1">Uncharacterized protein</fullName>
    </submittedName>
</protein>
<evidence type="ECO:0000313" key="1">
    <source>
        <dbReference type="EMBL" id="CAD7248872.1"/>
    </source>
</evidence>
<sequence>MTGKHRYLLRVRGEDFALRLEVESREEVEKRLSEESFARVLPTQYFLEYLDEEENCYVRVLKADELPEGGHLRVSPLYGLDQPPPPYYPPLDKSVLDTTPGRIYQYFGEPHLPMYMSPPTPKYVTPPAPPYVSPPAPPGAPTSLNKKVQVMCYKSQTPHTECQTSPPLTPLCPALPYEVIALVLSHSQHQSPMTAST</sequence>
<evidence type="ECO:0000313" key="2">
    <source>
        <dbReference type="Proteomes" id="UP000677054"/>
    </source>
</evidence>
<reference evidence="1" key="1">
    <citation type="submission" date="2020-11" db="EMBL/GenBank/DDBJ databases">
        <authorList>
            <person name="Tran Van P."/>
        </authorList>
    </citation>
    <scope>NUCLEOTIDE SEQUENCE</scope>
</reference>
<dbReference type="EMBL" id="CAJPEV010002034">
    <property type="protein sequence ID" value="CAG0895391.1"/>
    <property type="molecule type" value="Genomic_DNA"/>
</dbReference>
<dbReference type="EMBL" id="LR901551">
    <property type="protein sequence ID" value="CAD7248872.1"/>
    <property type="molecule type" value="Genomic_DNA"/>
</dbReference>
<keyword evidence="2" id="KW-1185">Reference proteome</keyword>
<gene>
    <name evidence="1" type="ORF">DSTB1V02_LOCUS8679</name>
</gene>
<proteinExistence type="predicted"/>
<dbReference type="Proteomes" id="UP000677054">
    <property type="component" value="Unassembled WGS sequence"/>
</dbReference>
<accession>A0A7R9A849</accession>